<dbReference type="AlphaFoldDB" id="A0A382F379"/>
<feature type="non-terminal residue" evidence="1">
    <location>
        <position position="143"/>
    </location>
</feature>
<feature type="non-terminal residue" evidence="1">
    <location>
        <position position="1"/>
    </location>
</feature>
<gene>
    <name evidence="1" type="ORF">METZ01_LOCUS209517</name>
</gene>
<accession>A0A382F379</accession>
<organism evidence="1">
    <name type="scientific">marine metagenome</name>
    <dbReference type="NCBI Taxonomy" id="408172"/>
    <lineage>
        <taxon>unclassified sequences</taxon>
        <taxon>metagenomes</taxon>
        <taxon>ecological metagenomes</taxon>
    </lineage>
</organism>
<dbReference type="EMBL" id="UINC01047411">
    <property type="protein sequence ID" value="SVB56663.1"/>
    <property type="molecule type" value="Genomic_DNA"/>
</dbReference>
<proteinExistence type="predicted"/>
<reference evidence="1" key="1">
    <citation type="submission" date="2018-05" db="EMBL/GenBank/DDBJ databases">
        <authorList>
            <person name="Lanie J.A."/>
            <person name="Ng W.-L."/>
            <person name="Kazmierczak K.M."/>
            <person name="Andrzejewski T.M."/>
            <person name="Davidsen T.M."/>
            <person name="Wayne K.J."/>
            <person name="Tettelin H."/>
            <person name="Glass J.I."/>
            <person name="Rusch D."/>
            <person name="Podicherti R."/>
            <person name="Tsui H.-C.T."/>
            <person name="Winkler M.E."/>
        </authorList>
    </citation>
    <scope>NUCLEOTIDE SEQUENCE</scope>
</reference>
<evidence type="ECO:0000313" key="1">
    <source>
        <dbReference type="EMBL" id="SVB56663.1"/>
    </source>
</evidence>
<name>A0A382F379_9ZZZZ</name>
<protein>
    <submittedName>
        <fullName evidence="1">Uncharacterized protein</fullName>
    </submittedName>
</protein>
<sequence length="143" mass="15726">VDVDATKSALFELAESPSLANRKNSLLELAGAIDDEDAHIWAKVDLFAAFGEDAVAVPGVDRRDSQITFWEWARNVLVLFPLLITWSGVALASYQYGQLTQLAGSDHALPGIQDVARRPFIALWEQGFDDIPGLSEDIWRSLA</sequence>